<evidence type="ECO:0000256" key="4">
    <source>
        <dbReference type="ARBA" id="ARBA00023002"/>
    </source>
</evidence>
<evidence type="ECO:0000256" key="5">
    <source>
        <dbReference type="ARBA" id="ARBA00023284"/>
    </source>
</evidence>
<feature type="domain" description="FAD/NAD(P)-binding" evidence="6">
    <location>
        <begin position="3"/>
        <end position="253"/>
    </location>
</feature>
<dbReference type="PRINTS" id="PR00368">
    <property type="entry name" value="FADPNR"/>
</dbReference>
<dbReference type="PRINTS" id="PR00411">
    <property type="entry name" value="PNDRDTASEI"/>
</dbReference>
<dbReference type="AlphaFoldDB" id="A0A6A7FZS8"/>
<keyword evidence="2" id="KW-0285">Flavoprotein</keyword>
<evidence type="ECO:0000256" key="1">
    <source>
        <dbReference type="ARBA" id="ARBA00001974"/>
    </source>
</evidence>
<dbReference type="InterPro" id="IPR036188">
    <property type="entry name" value="FAD/NAD-bd_sf"/>
</dbReference>
<accession>A0A6A7FZS8</accession>
<dbReference type="Pfam" id="PF07992">
    <property type="entry name" value="Pyr_redox_2"/>
    <property type="match status" value="1"/>
</dbReference>
<protein>
    <submittedName>
        <fullName evidence="7">NADH oxidase</fullName>
    </submittedName>
</protein>
<evidence type="ECO:0000313" key="7">
    <source>
        <dbReference type="EMBL" id="LAC23553.1"/>
    </source>
</evidence>
<evidence type="ECO:0000259" key="6">
    <source>
        <dbReference type="Pfam" id="PF07992"/>
    </source>
</evidence>
<evidence type="ECO:0000256" key="2">
    <source>
        <dbReference type="ARBA" id="ARBA00022630"/>
    </source>
</evidence>
<dbReference type="GO" id="GO:0016491">
    <property type="term" value="F:oxidoreductase activity"/>
    <property type="evidence" value="ECO:0007669"/>
    <property type="project" value="UniProtKB-KW"/>
</dbReference>
<dbReference type="PANTHER" id="PTHR43429">
    <property type="entry name" value="PYRIDINE NUCLEOTIDE-DISULFIDE OXIDOREDUCTASE DOMAIN-CONTAINING"/>
    <property type="match status" value="1"/>
</dbReference>
<dbReference type="Gene3D" id="3.50.50.60">
    <property type="entry name" value="FAD/NAD(P)-binding domain"/>
    <property type="match status" value="2"/>
</dbReference>
<name>A0A6A7FZS8_9CRUS</name>
<dbReference type="InterPro" id="IPR050260">
    <property type="entry name" value="FAD-bd_OxRdtase"/>
</dbReference>
<keyword evidence="3" id="KW-0274">FAD</keyword>
<dbReference type="InterPro" id="IPR023753">
    <property type="entry name" value="FAD/NAD-binding_dom"/>
</dbReference>
<dbReference type="EMBL" id="IACT01004358">
    <property type="protein sequence ID" value="LAC23553.1"/>
    <property type="molecule type" value="mRNA"/>
</dbReference>
<proteinExistence type="evidence at transcript level"/>
<keyword evidence="4" id="KW-0560">Oxidoreductase</keyword>
<evidence type="ECO:0000256" key="3">
    <source>
        <dbReference type="ARBA" id="ARBA00022827"/>
    </source>
</evidence>
<dbReference type="SUPFAM" id="SSF51905">
    <property type="entry name" value="FAD/NAD(P)-binding domain"/>
    <property type="match status" value="1"/>
</dbReference>
<keyword evidence="5" id="KW-0676">Redox-active center</keyword>
<reference evidence="7" key="1">
    <citation type="submission" date="2017-11" db="EMBL/GenBank/DDBJ databases">
        <title>The sensing device of the deep-sea amphipod.</title>
        <authorList>
            <person name="Kobayashi H."/>
            <person name="Nagahama T."/>
            <person name="Arai W."/>
            <person name="Sasagawa Y."/>
            <person name="Umeda M."/>
            <person name="Hayashi T."/>
            <person name="Nikaido I."/>
            <person name="Watanabe H."/>
            <person name="Oguri K."/>
            <person name="Kitazato H."/>
            <person name="Fujioka K."/>
            <person name="Kido Y."/>
            <person name="Takami H."/>
        </authorList>
    </citation>
    <scope>NUCLEOTIDE SEQUENCE</scope>
    <source>
        <tissue evidence="7">Whole body</tissue>
    </source>
</reference>
<dbReference type="PANTHER" id="PTHR43429:SF1">
    <property type="entry name" value="NAD(P)H SULFUR OXIDOREDUCTASE (COA-DEPENDENT)"/>
    <property type="match status" value="1"/>
</dbReference>
<organism evidence="7">
    <name type="scientific">Hirondellea gigas</name>
    <dbReference type="NCBI Taxonomy" id="1518452"/>
    <lineage>
        <taxon>Eukaryota</taxon>
        <taxon>Metazoa</taxon>
        <taxon>Ecdysozoa</taxon>
        <taxon>Arthropoda</taxon>
        <taxon>Crustacea</taxon>
        <taxon>Multicrustacea</taxon>
        <taxon>Malacostraca</taxon>
        <taxon>Eumalacostraca</taxon>
        <taxon>Peracarida</taxon>
        <taxon>Amphipoda</taxon>
        <taxon>Amphilochidea</taxon>
        <taxon>Lysianassida</taxon>
        <taxon>Lysianassidira</taxon>
        <taxon>Lysianassoidea</taxon>
        <taxon>Lysianassidae</taxon>
        <taxon>Hirondellea</taxon>
    </lineage>
</organism>
<sequence length="254" mass="27850">MKKLIVVGVNHSGTAVVNTVLDNSKEWDVTIYESNSNCSFLGCGIALWMGNKIDDPSQLFYSSPEALEEKGAKVLMEHQVLNVDFASKKVLIKNLKTGKEFEDKYDKIVISTGSKPIDIKFDGIALSTYDNVMGIKLYQDALHLFKKLKDSSIKHISIIGAGYIGVELAEAAKIHGKEVTLIDQAKELLANHYDPEFSSEISKVMEKAGVKMALNQKVEGVNVTDNVVTSIKTDKGIIKTDLVIVSVGVIMNTK</sequence>
<comment type="cofactor">
    <cofactor evidence="1">
        <name>FAD</name>
        <dbReference type="ChEBI" id="CHEBI:57692"/>
    </cofactor>
</comment>